<dbReference type="PANTHER" id="PTHR35174:SF3">
    <property type="entry name" value="BLL7171 PROTEIN"/>
    <property type="match status" value="1"/>
</dbReference>
<evidence type="ECO:0000259" key="3">
    <source>
        <dbReference type="Pfam" id="PF03795"/>
    </source>
</evidence>
<dbReference type="Gene3D" id="3.30.70.1060">
    <property type="entry name" value="Dimeric alpha+beta barrel"/>
    <property type="match status" value="1"/>
</dbReference>
<evidence type="ECO:0000256" key="1">
    <source>
        <dbReference type="ARBA" id="ARBA00007689"/>
    </source>
</evidence>
<proteinExistence type="inferred from homology"/>
<dbReference type="RefSeq" id="WP_131362075.1">
    <property type="nucleotide sequence ID" value="NZ_SJKB01000010.1"/>
</dbReference>
<dbReference type="AlphaFoldDB" id="A0A4R0KGM3"/>
<dbReference type="OrthoDB" id="668782at2"/>
<sequence length="107" mass="11478">MQYLVSAIDDETSSISPGDPDAPSAYNNRLEAEGHLVFVGGLAAPGTATVIDNRNGKPLFTDGPYLESKEYLGGFWVIEAPDLATAHRLAAQASKACNRKVEVRPFQ</sequence>
<protein>
    <recommendedName>
        <fullName evidence="3">YCII-related domain-containing protein</fullName>
    </recommendedName>
</protein>
<dbReference type="SUPFAM" id="SSF54909">
    <property type="entry name" value="Dimeric alpha+beta barrel"/>
    <property type="match status" value="1"/>
</dbReference>
<dbReference type="Proteomes" id="UP000291144">
    <property type="component" value="Unassembled WGS sequence"/>
</dbReference>
<gene>
    <name evidence="4" type="ORF">E0H73_30685</name>
</gene>
<evidence type="ECO:0000313" key="4">
    <source>
        <dbReference type="EMBL" id="TCC57726.1"/>
    </source>
</evidence>
<feature type="region of interest" description="Disordered" evidence="2">
    <location>
        <begin position="1"/>
        <end position="27"/>
    </location>
</feature>
<dbReference type="InterPro" id="IPR005545">
    <property type="entry name" value="YCII"/>
</dbReference>
<evidence type="ECO:0000256" key="2">
    <source>
        <dbReference type="SAM" id="MobiDB-lite"/>
    </source>
</evidence>
<evidence type="ECO:0000313" key="5">
    <source>
        <dbReference type="Proteomes" id="UP000291144"/>
    </source>
</evidence>
<dbReference type="PANTHER" id="PTHR35174">
    <property type="entry name" value="BLL7171 PROTEIN-RELATED"/>
    <property type="match status" value="1"/>
</dbReference>
<dbReference type="InterPro" id="IPR011008">
    <property type="entry name" value="Dimeric_a/b-barrel"/>
</dbReference>
<feature type="domain" description="YCII-related" evidence="3">
    <location>
        <begin position="1"/>
        <end position="100"/>
    </location>
</feature>
<keyword evidence="5" id="KW-1185">Reference proteome</keyword>
<dbReference type="EMBL" id="SJKB01000010">
    <property type="protein sequence ID" value="TCC57726.1"/>
    <property type="molecule type" value="Genomic_DNA"/>
</dbReference>
<comment type="similarity">
    <text evidence="1">Belongs to the YciI family.</text>
</comment>
<dbReference type="Pfam" id="PF03795">
    <property type="entry name" value="YCII"/>
    <property type="match status" value="1"/>
</dbReference>
<reference evidence="4 5" key="1">
    <citation type="submission" date="2019-02" db="EMBL/GenBank/DDBJ databases">
        <title>Kribbella capetownensis sp. nov. and Kribbella speibonae sp. nov., isolated from soil.</title>
        <authorList>
            <person name="Curtis S.M."/>
            <person name="Norton I."/>
            <person name="Everest G.J."/>
            <person name="Meyers P.R."/>
        </authorList>
    </citation>
    <scope>NUCLEOTIDE SEQUENCE [LARGE SCALE GENOMIC DNA]</scope>
    <source>
        <strain evidence="4 5">NRRL B-24813</strain>
    </source>
</reference>
<accession>A0A4R0KGM3</accession>
<name>A0A4R0KGM3_9ACTN</name>
<organism evidence="4 5">
    <name type="scientific">Kribbella pittospori</name>
    <dbReference type="NCBI Taxonomy" id="722689"/>
    <lineage>
        <taxon>Bacteria</taxon>
        <taxon>Bacillati</taxon>
        <taxon>Actinomycetota</taxon>
        <taxon>Actinomycetes</taxon>
        <taxon>Propionibacteriales</taxon>
        <taxon>Kribbellaceae</taxon>
        <taxon>Kribbella</taxon>
    </lineage>
</organism>
<comment type="caution">
    <text evidence="4">The sequence shown here is derived from an EMBL/GenBank/DDBJ whole genome shotgun (WGS) entry which is preliminary data.</text>
</comment>